<protein>
    <submittedName>
        <fullName evidence="1">Polyprotein</fullName>
    </submittedName>
</protein>
<evidence type="ECO:0000313" key="1">
    <source>
        <dbReference type="WBParaSite" id="TASK_0001026701-mRNA-1"/>
    </source>
</evidence>
<accession>A0A0R3WHC4</accession>
<dbReference type="AlphaFoldDB" id="A0A0R3WHC4"/>
<organism evidence="1">
    <name type="scientific">Taenia asiatica</name>
    <name type="common">Asian tapeworm</name>
    <dbReference type="NCBI Taxonomy" id="60517"/>
    <lineage>
        <taxon>Eukaryota</taxon>
        <taxon>Metazoa</taxon>
        <taxon>Spiralia</taxon>
        <taxon>Lophotrochozoa</taxon>
        <taxon>Platyhelminthes</taxon>
        <taxon>Cestoda</taxon>
        <taxon>Eucestoda</taxon>
        <taxon>Cyclophyllidea</taxon>
        <taxon>Taeniidae</taxon>
        <taxon>Taenia</taxon>
    </lineage>
</organism>
<proteinExistence type="predicted"/>
<reference evidence="1" key="1">
    <citation type="submission" date="2017-02" db="UniProtKB">
        <authorList>
            <consortium name="WormBaseParasite"/>
        </authorList>
    </citation>
    <scope>IDENTIFICATION</scope>
</reference>
<name>A0A0R3WHC4_TAEAS</name>
<sequence>LADLCPPGDGDPKISSMAFNAVSDHVSATIILSTPPPLPINYVTVKPDCWSCPTLYIATQVPTRRIQDSKGSDGESDGPNNELCCAAYGKFEVTPQSTKTGLCYISRGLVAHGKVDIKGKVYDCLITIARRFLPPMAFMLTRACIGPSNK</sequence>
<dbReference type="WBParaSite" id="TASK_0001026701-mRNA-1">
    <property type="protein sequence ID" value="TASK_0001026701-mRNA-1"/>
    <property type="gene ID" value="TASK_0001026701"/>
</dbReference>